<evidence type="ECO:0000256" key="6">
    <source>
        <dbReference type="RuleBase" id="RU367018"/>
    </source>
</evidence>
<sequence length="274" mass="30122">MFLKISSLVLLFKIFSCNKNLQLVNLSPKTFETSEALAVNISPCQQQKHKGTISKALLVLSKTPTSANKEISEYSSVSFQSPAESIVVEKICTTDFCSKKPQLSSNAYPEVPETEDKADVNLLESAEIIIQASDQIENGIFGVELSCSIGTGTPMESHAATVLTLFAFSKLQEQLVLAAHYASFSVEDGFLARHHTKVEGGRKVYWSAQEGVISCSCHQFEFSGILCRHSLRVLSTGNCFQIPDTYLPIRWRRISMPSSRFLQNASAVVTQNSG</sequence>
<dbReference type="PROSITE" id="PS50966">
    <property type="entry name" value="ZF_SWIM"/>
    <property type="match status" value="1"/>
</dbReference>
<dbReference type="GO" id="GO:0008270">
    <property type="term" value="F:zinc ion binding"/>
    <property type="evidence" value="ECO:0007669"/>
    <property type="project" value="UniProtKB-UniRule"/>
</dbReference>
<comment type="subcellular location">
    <subcellularLocation>
        <location evidence="6">Nucleus</location>
    </subcellularLocation>
</comment>
<dbReference type="Gramene" id="Psat01G0162500-T1">
    <property type="protein sequence ID" value="KAI5442659.1"/>
    <property type="gene ID" value="KIW84_011625"/>
</dbReference>
<accession>A0A9D5BFI5</accession>
<evidence type="ECO:0000313" key="10">
    <source>
        <dbReference type="Proteomes" id="UP001058974"/>
    </source>
</evidence>
<protein>
    <recommendedName>
        <fullName evidence="6">Protein FAR1-RELATED SEQUENCE</fullName>
    </recommendedName>
</protein>
<name>A0A9D5BFI5_PEA</name>
<evidence type="ECO:0000256" key="7">
    <source>
        <dbReference type="SAM" id="SignalP"/>
    </source>
</evidence>
<keyword evidence="4 6" id="KW-0862">Zinc</keyword>
<comment type="function">
    <text evidence="6">Putative transcription activator involved in regulating light control of development.</text>
</comment>
<feature type="signal peptide" evidence="7">
    <location>
        <begin position="1"/>
        <end position="17"/>
    </location>
</feature>
<gene>
    <name evidence="9" type="ORF">KIW84_011625</name>
</gene>
<dbReference type="EMBL" id="JAMSHJ010000001">
    <property type="protein sequence ID" value="KAI5442659.1"/>
    <property type="molecule type" value="Genomic_DNA"/>
</dbReference>
<evidence type="ECO:0000256" key="4">
    <source>
        <dbReference type="ARBA" id="ARBA00022833"/>
    </source>
</evidence>
<keyword evidence="2 6" id="KW-0479">Metal-binding</keyword>
<evidence type="ECO:0000256" key="2">
    <source>
        <dbReference type="ARBA" id="ARBA00022723"/>
    </source>
</evidence>
<dbReference type="Proteomes" id="UP001058974">
    <property type="component" value="Chromosome 1"/>
</dbReference>
<dbReference type="GO" id="GO:0005634">
    <property type="term" value="C:nucleus"/>
    <property type="evidence" value="ECO:0007669"/>
    <property type="project" value="UniProtKB-SubCell"/>
</dbReference>
<dbReference type="AlphaFoldDB" id="A0A9D5BFI5"/>
<dbReference type="InterPro" id="IPR031052">
    <property type="entry name" value="FHY3/FAR1"/>
</dbReference>
<reference evidence="9 10" key="1">
    <citation type="journal article" date="2022" name="Nat. Genet.">
        <title>Improved pea reference genome and pan-genome highlight genomic features and evolutionary characteristics.</title>
        <authorList>
            <person name="Yang T."/>
            <person name="Liu R."/>
            <person name="Luo Y."/>
            <person name="Hu S."/>
            <person name="Wang D."/>
            <person name="Wang C."/>
            <person name="Pandey M.K."/>
            <person name="Ge S."/>
            <person name="Xu Q."/>
            <person name="Li N."/>
            <person name="Li G."/>
            <person name="Huang Y."/>
            <person name="Saxena R.K."/>
            <person name="Ji Y."/>
            <person name="Li M."/>
            <person name="Yan X."/>
            <person name="He Y."/>
            <person name="Liu Y."/>
            <person name="Wang X."/>
            <person name="Xiang C."/>
            <person name="Varshney R.K."/>
            <person name="Ding H."/>
            <person name="Gao S."/>
            <person name="Zong X."/>
        </authorList>
    </citation>
    <scope>NUCLEOTIDE SEQUENCE [LARGE SCALE GENOMIC DNA]</scope>
    <source>
        <strain evidence="9 10">cv. Zhongwan 6</strain>
    </source>
</reference>
<evidence type="ECO:0000256" key="3">
    <source>
        <dbReference type="ARBA" id="ARBA00022771"/>
    </source>
</evidence>
<feature type="chain" id="PRO_5038526029" description="Protein FAR1-RELATED SEQUENCE" evidence="7">
    <location>
        <begin position="18"/>
        <end position="274"/>
    </location>
</feature>
<evidence type="ECO:0000259" key="8">
    <source>
        <dbReference type="PROSITE" id="PS50966"/>
    </source>
</evidence>
<evidence type="ECO:0000256" key="1">
    <source>
        <dbReference type="ARBA" id="ARBA00005889"/>
    </source>
</evidence>
<comment type="similarity">
    <text evidence="1 6">Belongs to the FHY3/FAR1 family.</text>
</comment>
<dbReference type="GO" id="GO:0006355">
    <property type="term" value="P:regulation of DNA-templated transcription"/>
    <property type="evidence" value="ECO:0007669"/>
    <property type="project" value="UniProtKB-UniRule"/>
</dbReference>
<dbReference type="InterPro" id="IPR006564">
    <property type="entry name" value="Znf_PMZ"/>
</dbReference>
<comment type="caution">
    <text evidence="9">The sequence shown here is derived from an EMBL/GenBank/DDBJ whole genome shotgun (WGS) entry which is preliminary data.</text>
</comment>
<keyword evidence="7" id="KW-0732">Signal</keyword>
<feature type="domain" description="SWIM-type" evidence="8">
    <location>
        <begin position="202"/>
        <end position="238"/>
    </location>
</feature>
<organism evidence="9 10">
    <name type="scientific">Pisum sativum</name>
    <name type="common">Garden pea</name>
    <name type="synonym">Lathyrus oleraceus</name>
    <dbReference type="NCBI Taxonomy" id="3888"/>
    <lineage>
        <taxon>Eukaryota</taxon>
        <taxon>Viridiplantae</taxon>
        <taxon>Streptophyta</taxon>
        <taxon>Embryophyta</taxon>
        <taxon>Tracheophyta</taxon>
        <taxon>Spermatophyta</taxon>
        <taxon>Magnoliopsida</taxon>
        <taxon>eudicotyledons</taxon>
        <taxon>Gunneridae</taxon>
        <taxon>Pentapetalae</taxon>
        <taxon>rosids</taxon>
        <taxon>fabids</taxon>
        <taxon>Fabales</taxon>
        <taxon>Fabaceae</taxon>
        <taxon>Papilionoideae</taxon>
        <taxon>50 kb inversion clade</taxon>
        <taxon>NPAAA clade</taxon>
        <taxon>Hologalegina</taxon>
        <taxon>IRL clade</taxon>
        <taxon>Fabeae</taxon>
        <taxon>Lathyrus</taxon>
    </lineage>
</organism>
<evidence type="ECO:0000313" key="9">
    <source>
        <dbReference type="EMBL" id="KAI5442659.1"/>
    </source>
</evidence>
<dbReference type="PANTHER" id="PTHR31669:SF184">
    <property type="entry name" value="PROTEIN FAR1-RELATED SEQUENCE 11"/>
    <property type="match status" value="1"/>
</dbReference>
<dbReference type="PANTHER" id="PTHR31669">
    <property type="entry name" value="PROTEIN FAR1-RELATED SEQUENCE 10-RELATED"/>
    <property type="match status" value="1"/>
</dbReference>
<dbReference type="Pfam" id="PF04434">
    <property type="entry name" value="SWIM"/>
    <property type="match status" value="1"/>
</dbReference>
<evidence type="ECO:0000256" key="5">
    <source>
        <dbReference type="PROSITE-ProRule" id="PRU00325"/>
    </source>
</evidence>
<dbReference type="SMART" id="SM00575">
    <property type="entry name" value="ZnF_PMZ"/>
    <property type="match status" value="1"/>
</dbReference>
<dbReference type="InterPro" id="IPR007527">
    <property type="entry name" value="Znf_SWIM"/>
</dbReference>
<keyword evidence="10" id="KW-1185">Reference proteome</keyword>
<keyword evidence="6" id="KW-0539">Nucleus</keyword>
<proteinExistence type="inferred from homology"/>
<keyword evidence="3 5" id="KW-0863">Zinc-finger</keyword>